<dbReference type="PROSITE" id="PS50922">
    <property type="entry name" value="TLC"/>
    <property type="match status" value="1"/>
</dbReference>
<evidence type="ECO:0000256" key="3">
    <source>
        <dbReference type="ARBA" id="ARBA00004991"/>
    </source>
</evidence>
<keyword evidence="4 7" id="KW-0812">Transmembrane</keyword>
<evidence type="ECO:0000256" key="6">
    <source>
        <dbReference type="ARBA" id="ARBA00023136"/>
    </source>
</evidence>
<dbReference type="UniPathway" id="UPA00222"/>
<evidence type="ECO:0000313" key="12">
    <source>
        <dbReference type="Proteomes" id="UP000007110"/>
    </source>
</evidence>
<evidence type="ECO:0000256" key="9">
    <source>
        <dbReference type="SAM" id="Phobius"/>
    </source>
</evidence>
<dbReference type="GeneID" id="592336"/>
<keyword evidence="5 9" id="KW-1133">Transmembrane helix</keyword>
<evidence type="ECO:0000256" key="2">
    <source>
        <dbReference type="ARBA" id="ARBA00004760"/>
    </source>
</evidence>
<proteinExistence type="predicted"/>
<evidence type="ECO:0000256" key="8">
    <source>
        <dbReference type="SAM" id="MobiDB-lite"/>
    </source>
</evidence>
<dbReference type="OMA" id="HVLNLKI"/>
<keyword evidence="12" id="KW-1185">Reference proteome</keyword>
<dbReference type="InterPro" id="IPR006634">
    <property type="entry name" value="TLC-dom"/>
</dbReference>
<comment type="pathway">
    <text evidence="2">Lipid metabolism; sphingolipid metabolism.</text>
</comment>
<feature type="transmembrane region" description="Helical" evidence="9">
    <location>
        <begin position="103"/>
        <end position="122"/>
    </location>
</feature>
<dbReference type="PANTHER" id="PTHR12560">
    <property type="entry name" value="LONGEVITY ASSURANCE FACTOR 1 LAG1"/>
    <property type="match status" value="1"/>
</dbReference>
<sequence>MEAAEMDTMSWSWSEYFPSPNYFRLFRMVLEELPEYYRTLPSNGTLDELTKYSYVTWSEIQFGVLMAVIWTIVRTLLTILIFKPAGRYLELTKSNQAKMPESAWRFTFYLTSWSCVAYVLLWNHADILRDPPKSFIGWSADMEIPWDIRMCYLIQGSYYLHGLVTVLVLDVWRSDSMVLCMHHVLTLVLITLSYACRYHFIGLMVVFYHDFNDIFLEFSKCHIYLKDRGNKKYMIHEYFANAGFAVFTVSWCIMRMYLYPLKVLYNVLPSTAKTYYKGHLPFGIECNSMMWLLMFLDIYWFVYIVIFLYKIFTKELSEFEDIREENEHIDADGNVKEEKEKNGTKHAAGDALANGVATDTAAINGNGLKKRHPVPSS</sequence>
<reference evidence="12" key="1">
    <citation type="submission" date="2015-02" db="EMBL/GenBank/DDBJ databases">
        <title>Genome sequencing for Strongylocentrotus purpuratus.</title>
        <authorList>
            <person name="Murali S."/>
            <person name="Liu Y."/>
            <person name="Vee V."/>
            <person name="English A."/>
            <person name="Wang M."/>
            <person name="Skinner E."/>
            <person name="Han Y."/>
            <person name="Muzny D.M."/>
            <person name="Worley K.C."/>
            <person name="Gibbs R.A."/>
        </authorList>
    </citation>
    <scope>NUCLEOTIDE SEQUENCE</scope>
</reference>
<dbReference type="SMART" id="SM00724">
    <property type="entry name" value="TLC"/>
    <property type="match status" value="1"/>
</dbReference>
<evidence type="ECO:0000256" key="5">
    <source>
        <dbReference type="ARBA" id="ARBA00022989"/>
    </source>
</evidence>
<dbReference type="CTD" id="10715"/>
<protein>
    <recommendedName>
        <fullName evidence="10">TLC domain-containing protein</fullName>
    </recommendedName>
</protein>
<dbReference type="GO" id="GO:0016020">
    <property type="term" value="C:membrane"/>
    <property type="evidence" value="ECO:0007669"/>
    <property type="project" value="UniProtKB-SubCell"/>
</dbReference>
<feature type="transmembrane region" description="Helical" evidence="9">
    <location>
        <begin position="238"/>
        <end position="258"/>
    </location>
</feature>
<name>A0A7M7REW5_STRPU</name>
<dbReference type="InterPro" id="IPR016439">
    <property type="entry name" value="Lag1/Lac1-like"/>
</dbReference>
<dbReference type="PIRSF" id="PIRSF005225">
    <property type="entry name" value="LAG1_LAC1"/>
    <property type="match status" value="1"/>
</dbReference>
<comment type="subcellular location">
    <subcellularLocation>
        <location evidence="1">Membrane</location>
        <topology evidence="1">Multi-pass membrane protein</topology>
    </subcellularLocation>
</comment>
<evidence type="ECO:0000256" key="4">
    <source>
        <dbReference type="ARBA" id="ARBA00022692"/>
    </source>
</evidence>
<evidence type="ECO:0000259" key="10">
    <source>
        <dbReference type="PROSITE" id="PS50922"/>
    </source>
</evidence>
<dbReference type="EnsemblMetazoa" id="XM_791865">
    <property type="protein sequence ID" value="XP_796958"/>
    <property type="gene ID" value="LOC592336"/>
</dbReference>
<accession>A0A7M7REW5</accession>
<organism evidence="11 12">
    <name type="scientific">Strongylocentrotus purpuratus</name>
    <name type="common">Purple sea urchin</name>
    <dbReference type="NCBI Taxonomy" id="7668"/>
    <lineage>
        <taxon>Eukaryota</taxon>
        <taxon>Metazoa</taxon>
        <taxon>Echinodermata</taxon>
        <taxon>Eleutherozoa</taxon>
        <taxon>Echinozoa</taxon>
        <taxon>Echinoidea</taxon>
        <taxon>Euechinoidea</taxon>
        <taxon>Echinacea</taxon>
        <taxon>Camarodonta</taxon>
        <taxon>Echinidea</taxon>
        <taxon>Strongylocentrotidae</taxon>
        <taxon>Strongylocentrotus</taxon>
    </lineage>
</organism>
<dbReference type="OrthoDB" id="537032at2759"/>
<feature type="transmembrane region" description="Helical" evidence="9">
    <location>
        <begin position="176"/>
        <end position="195"/>
    </location>
</feature>
<evidence type="ECO:0000313" key="11">
    <source>
        <dbReference type="EnsemblMetazoa" id="XP_796958"/>
    </source>
</evidence>
<evidence type="ECO:0000256" key="1">
    <source>
        <dbReference type="ARBA" id="ARBA00004141"/>
    </source>
</evidence>
<dbReference type="KEGG" id="spu:592336"/>
<reference evidence="11" key="2">
    <citation type="submission" date="2021-01" db="UniProtKB">
        <authorList>
            <consortium name="EnsemblMetazoa"/>
        </authorList>
    </citation>
    <scope>IDENTIFICATION</scope>
</reference>
<feature type="transmembrane region" description="Helical" evidence="9">
    <location>
        <begin position="289"/>
        <end position="309"/>
    </location>
</feature>
<feature type="transmembrane region" description="Helical" evidence="9">
    <location>
        <begin position="60"/>
        <end position="82"/>
    </location>
</feature>
<feature type="compositionally biased region" description="Basic and acidic residues" evidence="8">
    <location>
        <begin position="330"/>
        <end position="343"/>
    </location>
</feature>
<dbReference type="Proteomes" id="UP000007110">
    <property type="component" value="Unassembled WGS sequence"/>
</dbReference>
<dbReference type="InParanoid" id="A0A7M7REW5"/>
<dbReference type="GO" id="GO:0046513">
    <property type="term" value="P:ceramide biosynthetic process"/>
    <property type="evidence" value="ECO:0000318"/>
    <property type="project" value="GO_Central"/>
</dbReference>
<comment type="pathway">
    <text evidence="3">Sphingolipid metabolism.</text>
</comment>
<evidence type="ECO:0000256" key="7">
    <source>
        <dbReference type="PROSITE-ProRule" id="PRU00205"/>
    </source>
</evidence>
<feature type="domain" description="TLC" evidence="10">
    <location>
        <begin position="95"/>
        <end position="313"/>
    </location>
</feature>
<dbReference type="RefSeq" id="XP_796958.4">
    <property type="nucleotide sequence ID" value="XM_791865.5"/>
</dbReference>
<feature type="region of interest" description="Disordered" evidence="8">
    <location>
        <begin position="330"/>
        <end position="353"/>
    </location>
</feature>
<dbReference type="Pfam" id="PF03798">
    <property type="entry name" value="TRAM_LAG1_CLN8"/>
    <property type="match status" value="1"/>
</dbReference>
<dbReference type="GO" id="GO:0050291">
    <property type="term" value="F:sphingosine N-acyltransferase activity"/>
    <property type="evidence" value="ECO:0000318"/>
    <property type="project" value="GO_Central"/>
</dbReference>
<keyword evidence="6 7" id="KW-0472">Membrane</keyword>
<dbReference type="AlphaFoldDB" id="A0A7M7REW5"/>
<dbReference type="PANTHER" id="PTHR12560:SF58">
    <property type="entry name" value="CERAMIDE SYNTHASE 1"/>
    <property type="match status" value="1"/>
</dbReference>